<reference evidence="2" key="2">
    <citation type="submission" date="2015-01" db="EMBL/GenBank/DDBJ databases">
        <title>Evolutionary Origins and Diversification of the Mycorrhizal Mutualists.</title>
        <authorList>
            <consortium name="DOE Joint Genome Institute"/>
            <consortium name="Mycorrhizal Genomics Consortium"/>
            <person name="Kohler A."/>
            <person name="Kuo A."/>
            <person name="Nagy L.G."/>
            <person name="Floudas D."/>
            <person name="Copeland A."/>
            <person name="Barry K.W."/>
            <person name="Cichocki N."/>
            <person name="Veneault-Fourrey C."/>
            <person name="LaButti K."/>
            <person name="Lindquist E.A."/>
            <person name="Lipzen A."/>
            <person name="Lundell T."/>
            <person name="Morin E."/>
            <person name="Murat C."/>
            <person name="Riley R."/>
            <person name="Ohm R."/>
            <person name="Sun H."/>
            <person name="Tunlid A."/>
            <person name="Henrissat B."/>
            <person name="Grigoriev I.V."/>
            <person name="Hibbett D.S."/>
            <person name="Martin F."/>
        </authorList>
    </citation>
    <scope>NUCLEOTIDE SEQUENCE [LARGE SCALE GENOMIC DNA]</scope>
    <source>
        <strain evidence="2">LaAM-08-1</strain>
    </source>
</reference>
<keyword evidence="2" id="KW-1185">Reference proteome</keyword>
<proteinExistence type="predicted"/>
<dbReference type="AlphaFoldDB" id="A0A0C9WM24"/>
<name>A0A0C9WM24_9AGAR</name>
<sequence length="93" mass="11096">MFSRQPDGRPQKVPVQERFDNKTRTVCIEISIPVFRSIATVEFKREHCSTTSIQAAPRPKHLLNSLFFTFSRIYSHGFLRYPRHLFHLHLWLQ</sequence>
<evidence type="ECO:0000313" key="2">
    <source>
        <dbReference type="Proteomes" id="UP000054477"/>
    </source>
</evidence>
<dbReference type="Proteomes" id="UP000054477">
    <property type="component" value="Unassembled WGS sequence"/>
</dbReference>
<dbReference type="EMBL" id="KN839107">
    <property type="protein sequence ID" value="KIJ90805.1"/>
    <property type="molecule type" value="Genomic_DNA"/>
</dbReference>
<gene>
    <name evidence="1" type="ORF">K443DRAFT_518819</name>
</gene>
<protein>
    <submittedName>
        <fullName evidence="1">Uncharacterized protein</fullName>
    </submittedName>
</protein>
<dbReference type="HOGENOM" id="CLU_2400037_0_0_1"/>
<reference evidence="1 2" key="1">
    <citation type="submission" date="2014-04" db="EMBL/GenBank/DDBJ databases">
        <authorList>
            <consortium name="DOE Joint Genome Institute"/>
            <person name="Kuo A."/>
            <person name="Kohler A."/>
            <person name="Nagy L.G."/>
            <person name="Floudas D."/>
            <person name="Copeland A."/>
            <person name="Barry K.W."/>
            <person name="Cichocki N."/>
            <person name="Veneault-Fourrey C."/>
            <person name="LaButti K."/>
            <person name="Lindquist E.A."/>
            <person name="Lipzen A."/>
            <person name="Lundell T."/>
            <person name="Morin E."/>
            <person name="Murat C."/>
            <person name="Sun H."/>
            <person name="Tunlid A."/>
            <person name="Henrissat B."/>
            <person name="Grigoriev I.V."/>
            <person name="Hibbett D.S."/>
            <person name="Martin F."/>
            <person name="Nordberg H.P."/>
            <person name="Cantor M.N."/>
            <person name="Hua S.X."/>
        </authorList>
    </citation>
    <scope>NUCLEOTIDE SEQUENCE [LARGE SCALE GENOMIC DNA]</scope>
    <source>
        <strain evidence="1 2">LaAM-08-1</strain>
    </source>
</reference>
<organism evidence="1 2">
    <name type="scientific">Laccaria amethystina LaAM-08-1</name>
    <dbReference type="NCBI Taxonomy" id="1095629"/>
    <lineage>
        <taxon>Eukaryota</taxon>
        <taxon>Fungi</taxon>
        <taxon>Dikarya</taxon>
        <taxon>Basidiomycota</taxon>
        <taxon>Agaricomycotina</taxon>
        <taxon>Agaricomycetes</taxon>
        <taxon>Agaricomycetidae</taxon>
        <taxon>Agaricales</taxon>
        <taxon>Agaricineae</taxon>
        <taxon>Hydnangiaceae</taxon>
        <taxon>Laccaria</taxon>
    </lineage>
</organism>
<accession>A0A0C9WM24</accession>
<evidence type="ECO:0000313" key="1">
    <source>
        <dbReference type="EMBL" id="KIJ90805.1"/>
    </source>
</evidence>